<dbReference type="EMBL" id="GGEC01063469">
    <property type="protein sequence ID" value="MBX43953.1"/>
    <property type="molecule type" value="Transcribed_RNA"/>
</dbReference>
<keyword evidence="1" id="KW-0812">Transmembrane</keyword>
<proteinExistence type="predicted"/>
<accession>A0A2P2NNA7</accession>
<keyword evidence="1" id="KW-1133">Transmembrane helix</keyword>
<protein>
    <submittedName>
        <fullName evidence="2">Uncharacterized protein</fullName>
    </submittedName>
</protein>
<evidence type="ECO:0000313" key="2">
    <source>
        <dbReference type="EMBL" id="MBX43953.1"/>
    </source>
</evidence>
<feature type="transmembrane region" description="Helical" evidence="1">
    <location>
        <begin position="21"/>
        <end position="43"/>
    </location>
</feature>
<dbReference type="AlphaFoldDB" id="A0A2P2NNA7"/>
<sequence length="53" mass="6121">MITHDRWSMGFQSTVHCKKQFLSIDAILIPIYLGQSTLTFLFHTALLKIQMVP</sequence>
<reference evidence="2" key="1">
    <citation type="submission" date="2018-02" db="EMBL/GenBank/DDBJ databases">
        <title>Rhizophora mucronata_Transcriptome.</title>
        <authorList>
            <person name="Meera S.P."/>
            <person name="Sreeshan A."/>
            <person name="Augustine A."/>
        </authorList>
    </citation>
    <scope>NUCLEOTIDE SEQUENCE</scope>
    <source>
        <tissue evidence="2">Leaf</tissue>
    </source>
</reference>
<evidence type="ECO:0000256" key="1">
    <source>
        <dbReference type="SAM" id="Phobius"/>
    </source>
</evidence>
<name>A0A2P2NNA7_RHIMU</name>
<keyword evidence="1" id="KW-0472">Membrane</keyword>
<organism evidence="2">
    <name type="scientific">Rhizophora mucronata</name>
    <name type="common">Asiatic mangrove</name>
    <dbReference type="NCBI Taxonomy" id="61149"/>
    <lineage>
        <taxon>Eukaryota</taxon>
        <taxon>Viridiplantae</taxon>
        <taxon>Streptophyta</taxon>
        <taxon>Embryophyta</taxon>
        <taxon>Tracheophyta</taxon>
        <taxon>Spermatophyta</taxon>
        <taxon>Magnoliopsida</taxon>
        <taxon>eudicotyledons</taxon>
        <taxon>Gunneridae</taxon>
        <taxon>Pentapetalae</taxon>
        <taxon>rosids</taxon>
        <taxon>fabids</taxon>
        <taxon>Malpighiales</taxon>
        <taxon>Rhizophoraceae</taxon>
        <taxon>Rhizophora</taxon>
    </lineage>
</organism>